<dbReference type="EMBL" id="JAPDFL010000001">
    <property type="protein sequence ID" value="MCW1932776.1"/>
    <property type="molecule type" value="Genomic_DNA"/>
</dbReference>
<evidence type="ECO:0000256" key="1">
    <source>
        <dbReference type="SAM" id="Phobius"/>
    </source>
</evidence>
<reference evidence="2 3" key="1">
    <citation type="submission" date="2022-10" db="EMBL/GenBank/DDBJ databases">
        <title>Pararhodobacter sp. nov., isolated from marine algae.</title>
        <authorList>
            <person name="Choi B.J."/>
            <person name="Kim J.M."/>
            <person name="Lee J.K."/>
            <person name="Choi D.G."/>
            <person name="Jeon C.O."/>
        </authorList>
    </citation>
    <scope>NUCLEOTIDE SEQUENCE [LARGE SCALE GENOMIC DNA]</scope>
    <source>
        <strain evidence="2 3">ZQ420</strain>
    </source>
</reference>
<proteinExistence type="predicted"/>
<protein>
    <submittedName>
        <fullName evidence="2">Uncharacterized protein</fullName>
    </submittedName>
</protein>
<accession>A0ABT3GZ14</accession>
<dbReference type="Proteomes" id="UP001208938">
    <property type="component" value="Unassembled WGS sequence"/>
</dbReference>
<keyword evidence="1" id="KW-0472">Membrane</keyword>
<keyword evidence="1" id="KW-0812">Transmembrane</keyword>
<organism evidence="2 3">
    <name type="scientific">Pararhodobacter zhoushanensis</name>
    <dbReference type="NCBI Taxonomy" id="2479545"/>
    <lineage>
        <taxon>Bacteria</taxon>
        <taxon>Pseudomonadati</taxon>
        <taxon>Pseudomonadota</taxon>
        <taxon>Alphaproteobacteria</taxon>
        <taxon>Rhodobacterales</taxon>
        <taxon>Paracoccaceae</taxon>
        <taxon>Pararhodobacter</taxon>
    </lineage>
</organism>
<keyword evidence="3" id="KW-1185">Reference proteome</keyword>
<feature type="transmembrane region" description="Helical" evidence="1">
    <location>
        <begin position="22"/>
        <end position="45"/>
    </location>
</feature>
<evidence type="ECO:0000313" key="3">
    <source>
        <dbReference type="Proteomes" id="UP001208938"/>
    </source>
</evidence>
<sequence>MHLVLPAAQGLRTLYALSSERLWFSLAVVAGLVLAAELAELILLLNAPMIEPLTF</sequence>
<name>A0ABT3GZ14_9RHOB</name>
<keyword evidence="1" id="KW-1133">Transmembrane helix</keyword>
<gene>
    <name evidence="2" type="ORF">OKW52_11040</name>
</gene>
<comment type="caution">
    <text evidence="2">The sequence shown here is derived from an EMBL/GenBank/DDBJ whole genome shotgun (WGS) entry which is preliminary data.</text>
</comment>
<dbReference type="RefSeq" id="WP_264505751.1">
    <property type="nucleotide sequence ID" value="NZ_JAPDFL010000001.1"/>
</dbReference>
<evidence type="ECO:0000313" key="2">
    <source>
        <dbReference type="EMBL" id="MCW1932776.1"/>
    </source>
</evidence>